<dbReference type="PROSITE" id="PS50045">
    <property type="entry name" value="SIGMA54_INTERACT_4"/>
    <property type="match status" value="1"/>
</dbReference>
<evidence type="ECO:0000259" key="7">
    <source>
        <dbReference type="PROSITE" id="PS50045"/>
    </source>
</evidence>
<keyword evidence="1" id="KW-0547">Nucleotide-binding</keyword>
<evidence type="ECO:0000256" key="2">
    <source>
        <dbReference type="ARBA" id="ARBA00022840"/>
    </source>
</evidence>
<dbReference type="InterPro" id="IPR058031">
    <property type="entry name" value="AAA_lid_NorR"/>
</dbReference>
<dbReference type="EMBL" id="CP012333">
    <property type="protein sequence ID" value="AKU98400.1"/>
    <property type="molecule type" value="Genomic_DNA"/>
</dbReference>
<dbReference type="PANTHER" id="PTHR32071:SF117">
    <property type="entry name" value="PTS-DEPENDENT DIHYDROXYACETONE KINASE OPERON REGULATORY PROTEIN-RELATED"/>
    <property type="match status" value="1"/>
</dbReference>
<keyword evidence="9" id="KW-1185">Reference proteome</keyword>
<dbReference type="Pfam" id="PF25601">
    <property type="entry name" value="AAA_lid_14"/>
    <property type="match status" value="1"/>
</dbReference>
<dbReference type="CDD" id="cd00009">
    <property type="entry name" value="AAA"/>
    <property type="match status" value="1"/>
</dbReference>
<dbReference type="Pfam" id="PF00158">
    <property type="entry name" value="Sigma54_activat"/>
    <property type="match status" value="1"/>
</dbReference>
<dbReference type="Gene3D" id="1.10.8.60">
    <property type="match status" value="1"/>
</dbReference>
<dbReference type="GO" id="GO:0003677">
    <property type="term" value="F:DNA binding"/>
    <property type="evidence" value="ECO:0007669"/>
    <property type="project" value="UniProtKB-KW"/>
</dbReference>
<dbReference type="InterPro" id="IPR025944">
    <property type="entry name" value="Sigma_54_int_dom_CS"/>
</dbReference>
<feature type="region of interest" description="Disordered" evidence="6">
    <location>
        <begin position="1"/>
        <end position="44"/>
    </location>
</feature>
<dbReference type="Gene3D" id="1.10.10.60">
    <property type="entry name" value="Homeodomain-like"/>
    <property type="match status" value="1"/>
</dbReference>
<feature type="compositionally biased region" description="Pro residues" evidence="6">
    <location>
        <begin position="23"/>
        <end position="39"/>
    </location>
</feature>
<gene>
    <name evidence="8" type="ORF">AKJ09_05064</name>
</gene>
<dbReference type="Gene3D" id="3.40.50.300">
    <property type="entry name" value="P-loop containing nucleotide triphosphate hydrolases"/>
    <property type="match status" value="1"/>
</dbReference>
<dbReference type="RefSeq" id="WP_146649363.1">
    <property type="nucleotide sequence ID" value="NZ_CP012333.1"/>
</dbReference>
<dbReference type="SUPFAM" id="SSF52540">
    <property type="entry name" value="P-loop containing nucleoside triphosphate hydrolases"/>
    <property type="match status" value="1"/>
</dbReference>
<dbReference type="KEGG" id="llu:AKJ09_05064"/>
<evidence type="ECO:0000256" key="3">
    <source>
        <dbReference type="ARBA" id="ARBA00023015"/>
    </source>
</evidence>
<dbReference type="OrthoDB" id="9804019at2"/>
<dbReference type="FunFam" id="3.40.50.300:FF:000006">
    <property type="entry name" value="DNA-binding transcriptional regulator NtrC"/>
    <property type="match status" value="1"/>
</dbReference>
<evidence type="ECO:0000256" key="4">
    <source>
        <dbReference type="ARBA" id="ARBA00023125"/>
    </source>
</evidence>
<protein>
    <submittedName>
        <fullName evidence="8">Response regulator of zinc sigma-54-dependent two-component system</fullName>
    </submittedName>
</protein>
<dbReference type="Proteomes" id="UP000064967">
    <property type="component" value="Chromosome"/>
</dbReference>
<dbReference type="STRING" id="1391654.AKJ09_05064"/>
<dbReference type="InterPro" id="IPR002078">
    <property type="entry name" value="Sigma_54_int"/>
</dbReference>
<dbReference type="PANTHER" id="PTHR32071">
    <property type="entry name" value="TRANSCRIPTIONAL REGULATORY PROTEIN"/>
    <property type="match status" value="1"/>
</dbReference>
<keyword evidence="2" id="KW-0067">ATP-binding</keyword>
<dbReference type="PATRIC" id="fig|1391654.3.peg.5124"/>
<name>A0A0K1PXZ4_9BACT</name>
<evidence type="ECO:0000256" key="5">
    <source>
        <dbReference type="ARBA" id="ARBA00023163"/>
    </source>
</evidence>
<dbReference type="InterPro" id="IPR027417">
    <property type="entry name" value="P-loop_NTPase"/>
</dbReference>
<evidence type="ECO:0000313" key="9">
    <source>
        <dbReference type="Proteomes" id="UP000064967"/>
    </source>
</evidence>
<accession>A0A0K1PXZ4</accession>
<proteinExistence type="predicted"/>
<evidence type="ECO:0000256" key="6">
    <source>
        <dbReference type="SAM" id="MobiDB-lite"/>
    </source>
</evidence>
<dbReference type="GO" id="GO:0006355">
    <property type="term" value="P:regulation of DNA-templated transcription"/>
    <property type="evidence" value="ECO:0007669"/>
    <property type="project" value="InterPro"/>
</dbReference>
<feature type="domain" description="Sigma-54 factor interaction" evidence="7">
    <location>
        <begin position="53"/>
        <end position="283"/>
    </location>
</feature>
<keyword evidence="4" id="KW-0238">DNA-binding</keyword>
<organism evidence="8 9">
    <name type="scientific">Labilithrix luteola</name>
    <dbReference type="NCBI Taxonomy" id="1391654"/>
    <lineage>
        <taxon>Bacteria</taxon>
        <taxon>Pseudomonadati</taxon>
        <taxon>Myxococcota</taxon>
        <taxon>Polyangia</taxon>
        <taxon>Polyangiales</taxon>
        <taxon>Labilitrichaceae</taxon>
        <taxon>Labilithrix</taxon>
    </lineage>
</organism>
<dbReference type="AlphaFoldDB" id="A0A0K1PXZ4"/>
<sequence length="373" mass="40891">MRDRQNRSDVVARANPERTALTPTPPPESVPDMASPPPSSKGAATWRRKTDMIIGHSAAIRGVLDALDRVAPSSASVSVTGESGTGKELVARALHYSSPRAGARFIALNCAAIPESLFEAELFGYMRGAFTGAVANRVGAYEAAHNGTLFLDEIGEMPRTLQPKLLRALERGEVTPLGSNESRKVAVRVVTATNRNLEEEVRKGNFRQDLYYRLRVCQIHIHPLRERLEDIVPLVAHHLSIIAEREHRPTPARLSAGAIHALLAYSFPGNVRELINVLEAAVLRAPANVIEAEHLQLGNGFGSDADDAPILAYRDAKARFEADYYARVMRIARGNISLASKLAQKTRKEIYDALRRAGLEADAYRDDEIPQEG</sequence>
<keyword evidence="3" id="KW-0805">Transcription regulation</keyword>
<dbReference type="PROSITE" id="PS00688">
    <property type="entry name" value="SIGMA54_INTERACT_3"/>
    <property type="match status" value="1"/>
</dbReference>
<dbReference type="GO" id="GO:0005524">
    <property type="term" value="F:ATP binding"/>
    <property type="evidence" value="ECO:0007669"/>
    <property type="project" value="UniProtKB-KW"/>
</dbReference>
<reference evidence="8 9" key="1">
    <citation type="submission" date="2015-08" db="EMBL/GenBank/DDBJ databases">
        <authorList>
            <person name="Babu N.S."/>
            <person name="Beckwith C.J."/>
            <person name="Beseler K.G."/>
            <person name="Brison A."/>
            <person name="Carone J.V."/>
            <person name="Caskin T.P."/>
            <person name="Diamond M."/>
            <person name="Durham M.E."/>
            <person name="Foxe J.M."/>
            <person name="Go M."/>
            <person name="Henderson B.A."/>
            <person name="Jones I.B."/>
            <person name="McGettigan J.A."/>
            <person name="Micheletti S.J."/>
            <person name="Nasrallah M.E."/>
            <person name="Ortiz D."/>
            <person name="Piller C.R."/>
            <person name="Privatt S.R."/>
            <person name="Schneider S.L."/>
            <person name="Sharp S."/>
            <person name="Smith T.C."/>
            <person name="Stanton J.D."/>
            <person name="Ullery H.E."/>
            <person name="Wilson R.J."/>
            <person name="Serrano M.G."/>
            <person name="Buck G."/>
            <person name="Lee V."/>
            <person name="Wang Y."/>
            <person name="Carvalho R."/>
            <person name="Voegtly L."/>
            <person name="Shi R."/>
            <person name="Duckworth R."/>
            <person name="Johnson A."/>
            <person name="Loviza R."/>
            <person name="Walstead R."/>
            <person name="Shah Z."/>
            <person name="Kiflezghi M."/>
            <person name="Wade K."/>
            <person name="Ball S.L."/>
            <person name="Bradley K.W."/>
            <person name="Asai D.J."/>
            <person name="Bowman C.A."/>
            <person name="Russell D.A."/>
            <person name="Pope W.H."/>
            <person name="Jacobs-Sera D."/>
            <person name="Hendrix R.W."/>
            <person name="Hatfull G.F."/>
        </authorList>
    </citation>
    <scope>NUCLEOTIDE SEQUENCE [LARGE SCALE GENOMIC DNA]</scope>
    <source>
        <strain evidence="8 9">DSM 27648</strain>
    </source>
</reference>
<evidence type="ECO:0000313" key="8">
    <source>
        <dbReference type="EMBL" id="AKU98400.1"/>
    </source>
</evidence>
<dbReference type="InterPro" id="IPR003593">
    <property type="entry name" value="AAA+_ATPase"/>
</dbReference>
<evidence type="ECO:0000256" key="1">
    <source>
        <dbReference type="ARBA" id="ARBA00022741"/>
    </source>
</evidence>
<dbReference type="SMART" id="SM00382">
    <property type="entry name" value="AAA"/>
    <property type="match status" value="1"/>
</dbReference>
<keyword evidence="5" id="KW-0804">Transcription</keyword>